<dbReference type="Gene3D" id="3.40.50.300">
    <property type="entry name" value="P-loop containing nucleotide triphosphate hydrolases"/>
    <property type="match status" value="1"/>
</dbReference>
<evidence type="ECO:0000256" key="1">
    <source>
        <dbReference type="ARBA" id="ARBA00004651"/>
    </source>
</evidence>
<name>A0A6A0BDG6_9LACT</name>
<dbReference type="AlphaFoldDB" id="A0A6A0BDG6"/>
<protein>
    <submittedName>
        <fullName evidence="17">Bacteriocin cleavage/export ABC transporter</fullName>
    </submittedName>
</protein>
<keyword evidence="4" id="KW-0645">Protease</keyword>
<dbReference type="GO" id="GO:0005886">
    <property type="term" value="C:plasma membrane"/>
    <property type="evidence" value="ECO:0007669"/>
    <property type="project" value="UniProtKB-SubCell"/>
</dbReference>
<dbReference type="Gene3D" id="3.90.70.10">
    <property type="entry name" value="Cysteine proteinases"/>
    <property type="match status" value="1"/>
</dbReference>
<evidence type="ECO:0000256" key="12">
    <source>
        <dbReference type="ARBA" id="ARBA00023136"/>
    </source>
</evidence>
<feature type="transmembrane region" description="Helical" evidence="13">
    <location>
        <begin position="204"/>
        <end position="224"/>
    </location>
</feature>
<evidence type="ECO:0000256" key="9">
    <source>
        <dbReference type="ARBA" id="ARBA00022840"/>
    </source>
</evidence>
<dbReference type="CDD" id="cd02418">
    <property type="entry name" value="Peptidase_C39B"/>
    <property type="match status" value="1"/>
</dbReference>
<organism evidence="17 18">
    <name type="scientific">Pseudolactococcus hodotermopsidis</name>
    <dbReference type="NCBI Taxonomy" id="2709157"/>
    <lineage>
        <taxon>Bacteria</taxon>
        <taxon>Bacillati</taxon>
        <taxon>Bacillota</taxon>
        <taxon>Bacilli</taxon>
        <taxon>Lactobacillales</taxon>
        <taxon>Streptococcaceae</taxon>
        <taxon>Pseudolactococcus</taxon>
    </lineage>
</organism>
<dbReference type="GO" id="GO:0005524">
    <property type="term" value="F:ATP binding"/>
    <property type="evidence" value="ECO:0007669"/>
    <property type="project" value="UniProtKB-KW"/>
</dbReference>
<feature type="transmembrane region" description="Helical" evidence="13">
    <location>
        <begin position="306"/>
        <end position="324"/>
    </location>
</feature>
<evidence type="ECO:0000313" key="17">
    <source>
        <dbReference type="EMBL" id="GFH42401.1"/>
    </source>
</evidence>
<accession>A0A6A0BDG6</accession>
<keyword evidence="2" id="KW-0813">Transport</keyword>
<dbReference type="PROSITE" id="PS50990">
    <property type="entry name" value="PEPTIDASE_C39"/>
    <property type="match status" value="1"/>
</dbReference>
<dbReference type="PANTHER" id="PTHR43394:SF1">
    <property type="entry name" value="ATP-BINDING CASSETTE SUB-FAMILY B MEMBER 10, MITOCHONDRIAL"/>
    <property type="match status" value="1"/>
</dbReference>
<keyword evidence="11 13" id="KW-1133">Transmembrane helix</keyword>
<comment type="caution">
    <text evidence="17">The sequence shown here is derived from an EMBL/GenBank/DDBJ whole genome shotgun (WGS) entry which is preliminary data.</text>
</comment>
<keyword evidence="5 13" id="KW-0812">Transmembrane</keyword>
<feature type="transmembrane region" description="Helical" evidence="13">
    <location>
        <begin position="277"/>
        <end position="300"/>
    </location>
</feature>
<keyword evidence="8" id="KW-0788">Thiol protease</keyword>
<evidence type="ECO:0000256" key="7">
    <source>
        <dbReference type="ARBA" id="ARBA00022801"/>
    </source>
</evidence>
<dbReference type="Pfam" id="PF00664">
    <property type="entry name" value="ABC_membrane"/>
    <property type="match status" value="1"/>
</dbReference>
<proteinExistence type="predicted"/>
<comment type="subcellular location">
    <subcellularLocation>
        <location evidence="1">Cell membrane</location>
        <topology evidence="1">Multi-pass membrane protein</topology>
    </subcellularLocation>
</comment>
<reference evidence="17 18" key="1">
    <citation type="submission" date="2020-02" db="EMBL/GenBank/DDBJ databases">
        <title>Draft genome sequence of Lactococcus sp. Hs30E4-3.</title>
        <authorList>
            <person name="Noda S."/>
            <person name="Yuki M."/>
            <person name="Ohkuma M."/>
        </authorList>
    </citation>
    <scope>NUCLEOTIDE SEQUENCE [LARGE SCALE GENOMIC DNA]</scope>
    <source>
        <strain evidence="17 18">Hs30E4-3</strain>
    </source>
</reference>
<dbReference type="Proteomes" id="UP000480303">
    <property type="component" value="Unassembled WGS sequence"/>
</dbReference>
<evidence type="ECO:0000313" key="18">
    <source>
        <dbReference type="Proteomes" id="UP000480303"/>
    </source>
</evidence>
<dbReference type="Pfam" id="PF00005">
    <property type="entry name" value="ABC_tran"/>
    <property type="match status" value="1"/>
</dbReference>
<evidence type="ECO:0000256" key="3">
    <source>
        <dbReference type="ARBA" id="ARBA00022475"/>
    </source>
</evidence>
<dbReference type="SUPFAM" id="SSF90123">
    <property type="entry name" value="ABC transporter transmembrane region"/>
    <property type="match status" value="1"/>
</dbReference>
<dbReference type="PANTHER" id="PTHR43394">
    <property type="entry name" value="ATP-DEPENDENT PERMEASE MDL1, MITOCHONDRIAL"/>
    <property type="match status" value="1"/>
</dbReference>
<feature type="transmembrane region" description="Helical" evidence="13">
    <location>
        <begin position="400"/>
        <end position="420"/>
    </location>
</feature>
<evidence type="ECO:0000259" key="14">
    <source>
        <dbReference type="PROSITE" id="PS50893"/>
    </source>
</evidence>
<dbReference type="InterPro" id="IPR011527">
    <property type="entry name" value="ABC1_TM_dom"/>
</dbReference>
<dbReference type="InterPro" id="IPR005074">
    <property type="entry name" value="Peptidase_C39"/>
</dbReference>
<feature type="transmembrane region" description="Helical" evidence="13">
    <location>
        <begin position="166"/>
        <end position="192"/>
    </location>
</feature>
<dbReference type="InterPro" id="IPR027417">
    <property type="entry name" value="P-loop_NTPase"/>
</dbReference>
<dbReference type="GO" id="GO:0006508">
    <property type="term" value="P:proteolysis"/>
    <property type="evidence" value="ECO:0007669"/>
    <property type="project" value="UniProtKB-KW"/>
</dbReference>
<dbReference type="SUPFAM" id="SSF52540">
    <property type="entry name" value="P-loop containing nucleoside triphosphate hydrolases"/>
    <property type="match status" value="1"/>
</dbReference>
<keyword evidence="18" id="KW-1185">Reference proteome</keyword>
<evidence type="ECO:0000256" key="6">
    <source>
        <dbReference type="ARBA" id="ARBA00022741"/>
    </source>
</evidence>
<dbReference type="PROSITE" id="PS50893">
    <property type="entry name" value="ABC_TRANSPORTER_2"/>
    <property type="match status" value="1"/>
</dbReference>
<dbReference type="InterPro" id="IPR036640">
    <property type="entry name" value="ABC1_TM_sf"/>
</dbReference>
<dbReference type="InterPro" id="IPR003593">
    <property type="entry name" value="AAA+_ATPase"/>
</dbReference>
<evidence type="ECO:0000259" key="15">
    <source>
        <dbReference type="PROSITE" id="PS50929"/>
    </source>
</evidence>
<evidence type="ECO:0000256" key="11">
    <source>
        <dbReference type="ARBA" id="ARBA00022989"/>
    </source>
</evidence>
<evidence type="ECO:0000256" key="5">
    <source>
        <dbReference type="ARBA" id="ARBA00022692"/>
    </source>
</evidence>
<dbReference type="Gene3D" id="1.20.1560.10">
    <property type="entry name" value="ABC transporter type 1, transmembrane domain"/>
    <property type="match status" value="1"/>
</dbReference>
<dbReference type="Pfam" id="PF03412">
    <property type="entry name" value="Peptidase_C39"/>
    <property type="match status" value="1"/>
</dbReference>
<evidence type="ECO:0000256" key="10">
    <source>
        <dbReference type="ARBA" id="ARBA00022967"/>
    </source>
</evidence>
<keyword evidence="6" id="KW-0547">Nucleotide-binding</keyword>
<evidence type="ECO:0000256" key="4">
    <source>
        <dbReference type="ARBA" id="ARBA00022670"/>
    </source>
</evidence>
<evidence type="ECO:0000259" key="16">
    <source>
        <dbReference type="PROSITE" id="PS50990"/>
    </source>
</evidence>
<dbReference type="GO" id="GO:0016887">
    <property type="term" value="F:ATP hydrolysis activity"/>
    <property type="evidence" value="ECO:0007669"/>
    <property type="project" value="InterPro"/>
</dbReference>
<feature type="domain" description="Peptidase C39" evidence="16">
    <location>
        <begin position="12"/>
        <end position="136"/>
    </location>
</feature>
<dbReference type="NCBIfam" id="TIGR01193">
    <property type="entry name" value="bacteriocin_ABC"/>
    <property type="match status" value="1"/>
</dbReference>
<keyword evidence="9" id="KW-0067">ATP-binding</keyword>
<dbReference type="InterPro" id="IPR003439">
    <property type="entry name" value="ABC_transporter-like_ATP-bd"/>
</dbReference>
<dbReference type="GO" id="GO:0008234">
    <property type="term" value="F:cysteine-type peptidase activity"/>
    <property type="evidence" value="ECO:0007669"/>
    <property type="project" value="UniProtKB-KW"/>
</dbReference>
<dbReference type="FunFam" id="3.40.50.300:FF:000221">
    <property type="entry name" value="Multidrug ABC transporter ATP-binding protein"/>
    <property type="match status" value="1"/>
</dbReference>
<dbReference type="InterPro" id="IPR039421">
    <property type="entry name" value="Type_1_exporter"/>
</dbReference>
<dbReference type="RefSeq" id="WP_172208435.1">
    <property type="nucleotide sequence ID" value="NZ_BLLI01000022.1"/>
</dbReference>
<dbReference type="SMART" id="SM00382">
    <property type="entry name" value="AAA"/>
    <property type="match status" value="1"/>
</dbReference>
<evidence type="ECO:0000256" key="13">
    <source>
        <dbReference type="SAM" id="Phobius"/>
    </source>
</evidence>
<evidence type="ECO:0000256" key="8">
    <source>
        <dbReference type="ARBA" id="ARBA00022807"/>
    </source>
</evidence>
<dbReference type="CDD" id="cd18570">
    <property type="entry name" value="ABC_6TM_PCAT1_LagD_like"/>
    <property type="match status" value="1"/>
</dbReference>
<keyword evidence="10" id="KW-1278">Translocase</keyword>
<sequence length="729" mass="81617">MFNFGKYPVVLQHDESDCAAAVMSMICKNYKQDYTIMKLREILGTDVVGTTVAGIVSGAEEMGFEAVAVRLQMSEVKNDFTLPAIAQVKTPDGNNHFVVINKISENQVIISDPAFGLRKMSKTGFQTIFQGVLVILAPKSDFETKRLKSTNMWGLFKQVMFPQKRILLTVIATSAILTLIGILSSLFSKVIFDEVIPYQLKQSLFLYFTVFAVIALVQLFLEFFRSYILLFLSRKIDLPVLLGYYNHVLKLPYQFFKTRRTGDILTRFQDAMTIKNIFSQVSISLVLDLFLACFTGVALAKLNSQLFIIIFVAILIDILLIYVFKGRYRALNYEQMAAGSALNSQLIESIQNIETVKSYTSERHHIENLEKKFVKTLKLNYAEGLTTLIQGTISSGLSKFLILILLTVGALAIINGQMSIGDLIVFQTLSTYFIGPVQNLVGLQLTFQEADIAIKRLNELMDLETENDEPSLLNDVNLAGDIQFHDVSVRYGSRAPVIEKFNLTIPHGKKIAIVGPSGAGKSTIAKLLLKFQDVANGSITMNGYNLADIQTSYLRQQSGYVPQNIELFSATVLENILMGNETAKYEDVIRATKMSGAYDFIAKLPERFQTKVENQGASFSGGEKQRLAITRAFVKERQLYIFDESTSNLDSFSEQTVQESILRSTKKVTTIVIAHRLSTIVNSDIIIYMEEGKILEQGTHLSLMAQKGRYSEMIQLQYGQQLAPQDAVI</sequence>
<dbReference type="InterPro" id="IPR005897">
    <property type="entry name" value="Pept_C39_ABC_bacteriocin"/>
</dbReference>
<feature type="domain" description="ABC transporter" evidence="14">
    <location>
        <begin position="482"/>
        <end position="716"/>
    </location>
</feature>
<feature type="domain" description="ABC transmembrane type-1" evidence="15">
    <location>
        <begin position="168"/>
        <end position="449"/>
    </location>
</feature>
<keyword evidence="7" id="KW-0378">Hydrolase</keyword>
<dbReference type="GO" id="GO:0043214">
    <property type="term" value="F:ABC-type bacteriocin transporter activity"/>
    <property type="evidence" value="ECO:0007669"/>
    <property type="project" value="InterPro"/>
</dbReference>
<evidence type="ECO:0000256" key="2">
    <source>
        <dbReference type="ARBA" id="ARBA00022448"/>
    </source>
</evidence>
<dbReference type="GO" id="GO:0015421">
    <property type="term" value="F:ABC-type oligopeptide transporter activity"/>
    <property type="evidence" value="ECO:0007669"/>
    <property type="project" value="TreeGrafter"/>
</dbReference>
<keyword evidence="3" id="KW-1003">Cell membrane</keyword>
<gene>
    <name evidence="17" type="ORF">Hs30E_09520</name>
</gene>
<keyword evidence="12 13" id="KW-0472">Membrane</keyword>
<dbReference type="EMBL" id="BLLI01000022">
    <property type="protein sequence ID" value="GFH42401.1"/>
    <property type="molecule type" value="Genomic_DNA"/>
</dbReference>
<dbReference type="PROSITE" id="PS50929">
    <property type="entry name" value="ABC_TM1F"/>
    <property type="match status" value="1"/>
</dbReference>